<organism evidence="1 2">
    <name type="scientific">Oryza meyeriana var. granulata</name>
    <dbReference type="NCBI Taxonomy" id="110450"/>
    <lineage>
        <taxon>Eukaryota</taxon>
        <taxon>Viridiplantae</taxon>
        <taxon>Streptophyta</taxon>
        <taxon>Embryophyta</taxon>
        <taxon>Tracheophyta</taxon>
        <taxon>Spermatophyta</taxon>
        <taxon>Magnoliopsida</taxon>
        <taxon>Liliopsida</taxon>
        <taxon>Poales</taxon>
        <taxon>Poaceae</taxon>
        <taxon>BOP clade</taxon>
        <taxon>Oryzoideae</taxon>
        <taxon>Oryzeae</taxon>
        <taxon>Oryzinae</taxon>
        <taxon>Oryza</taxon>
        <taxon>Oryza meyeriana</taxon>
    </lineage>
</organism>
<accession>A0A6G1CCL2</accession>
<evidence type="ECO:0000313" key="2">
    <source>
        <dbReference type="Proteomes" id="UP000479710"/>
    </source>
</evidence>
<reference evidence="1 2" key="1">
    <citation type="submission" date="2019-11" db="EMBL/GenBank/DDBJ databases">
        <title>Whole genome sequence of Oryza granulata.</title>
        <authorList>
            <person name="Li W."/>
        </authorList>
    </citation>
    <scope>NUCLEOTIDE SEQUENCE [LARGE SCALE GENOMIC DNA]</scope>
    <source>
        <strain evidence="2">cv. Menghai</strain>
        <tissue evidence="1">Leaf</tissue>
    </source>
</reference>
<sequence>MVVLLYVLAPRWLKVNLRFRPENGMIGAIWAELRQQALDRFHSNLVTIAAAGDGSALPP</sequence>
<comment type="caution">
    <text evidence="1">The sequence shown here is derived from an EMBL/GenBank/DDBJ whole genome shotgun (WGS) entry which is preliminary data.</text>
</comment>
<dbReference type="AlphaFoldDB" id="A0A6G1CCL2"/>
<proteinExistence type="predicted"/>
<dbReference type="EMBL" id="SPHZ02000009">
    <property type="protein sequence ID" value="KAF0897747.1"/>
    <property type="molecule type" value="Genomic_DNA"/>
</dbReference>
<name>A0A6G1CCL2_9ORYZ</name>
<gene>
    <name evidence="1" type="ORF">E2562_000459</name>
</gene>
<dbReference type="Proteomes" id="UP000479710">
    <property type="component" value="Unassembled WGS sequence"/>
</dbReference>
<evidence type="ECO:0000313" key="1">
    <source>
        <dbReference type="EMBL" id="KAF0897747.1"/>
    </source>
</evidence>
<protein>
    <submittedName>
        <fullName evidence="1">Uncharacterized protein</fullName>
    </submittedName>
</protein>
<keyword evidence="2" id="KW-1185">Reference proteome</keyword>